<keyword evidence="4 15" id="KW-0436">Ligase</keyword>
<dbReference type="EC" id="6.1.1.3" evidence="2 13"/>
<accession>A0A2M7UW95</accession>
<dbReference type="PROSITE" id="PS50862">
    <property type="entry name" value="AA_TRNA_LIGASE_II"/>
    <property type="match status" value="1"/>
</dbReference>
<comment type="similarity">
    <text evidence="1">Belongs to the class-II aminoacyl-tRNA synthetase family.</text>
</comment>
<dbReference type="GO" id="GO:0000049">
    <property type="term" value="F:tRNA binding"/>
    <property type="evidence" value="ECO:0007669"/>
    <property type="project" value="UniProtKB-KW"/>
</dbReference>
<comment type="catalytic activity">
    <reaction evidence="12">
        <text>tRNA(Thr) + L-threonine + ATP = L-threonyl-tRNA(Thr) + AMP + diphosphate + H(+)</text>
        <dbReference type="Rhea" id="RHEA:24624"/>
        <dbReference type="Rhea" id="RHEA-COMP:9670"/>
        <dbReference type="Rhea" id="RHEA-COMP:9704"/>
        <dbReference type="ChEBI" id="CHEBI:15378"/>
        <dbReference type="ChEBI" id="CHEBI:30616"/>
        <dbReference type="ChEBI" id="CHEBI:33019"/>
        <dbReference type="ChEBI" id="CHEBI:57926"/>
        <dbReference type="ChEBI" id="CHEBI:78442"/>
        <dbReference type="ChEBI" id="CHEBI:78534"/>
        <dbReference type="ChEBI" id="CHEBI:456215"/>
        <dbReference type="EC" id="6.1.1.3"/>
    </reaction>
</comment>
<dbReference type="Proteomes" id="UP000230081">
    <property type="component" value="Unassembled WGS sequence"/>
</dbReference>
<keyword evidence="9" id="KW-0694">RNA-binding</keyword>
<keyword evidence="6" id="KW-0547">Nucleotide-binding</keyword>
<protein>
    <recommendedName>
        <fullName evidence="2 13">Threonine--tRNA ligase</fullName>
        <ecNumber evidence="2 13">6.1.1.3</ecNumber>
    </recommendedName>
</protein>
<dbReference type="SUPFAM" id="SSF55681">
    <property type="entry name" value="Class II aaRS and biotin synthetases"/>
    <property type="match status" value="1"/>
</dbReference>
<dbReference type="Pfam" id="PF07973">
    <property type="entry name" value="tRNA_SAD"/>
    <property type="match status" value="1"/>
</dbReference>
<dbReference type="SMART" id="SM00863">
    <property type="entry name" value="tRNA_SAD"/>
    <property type="match status" value="1"/>
</dbReference>
<evidence type="ECO:0000256" key="9">
    <source>
        <dbReference type="ARBA" id="ARBA00022884"/>
    </source>
</evidence>
<dbReference type="InterPro" id="IPR045864">
    <property type="entry name" value="aa-tRNA-synth_II/BPL/LPL"/>
</dbReference>
<evidence type="ECO:0000256" key="7">
    <source>
        <dbReference type="ARBA" id="ARBA00022833"/>
    </source>
</evidence>
<dbReference type="PRINTS" id="PR01047">
    <property type="entry name" value="TRNASYNTHTHR"/>
</dbReference>
<evidence type="ECO:0000259" key="14">
    <source>
        <dbReference type="PROSITE" id="PS50862"/>
    </source>
</evidence>
<evidence type="ECO:0000256" key="8">
    <source>
        <dbReference type="ARBA" id="ARBA00022840"/>
    </source>
</evidence>
<dbReference type="Gene3D" id="3.30.930.10">
    <property type="entry name" value="Bira Bifunctional Protein, Domain 2"/>
    <property type="match status" value="1"/>
</dbReference>
<dbReference type="GO" id="GO:0004829">
    <property type="term" value="F:threonine-tRNA ligase activity"/>
    <property type="evidence" value="ECO:0007669"/>
    <property type="project" value="UniProtKB-UniRule"/>
</dbReference>
<dbReference type="Gene3D" id="3.30.54.20">
    <property type="match status" value="1"/>
</dbReference>
<dbReference type="InterPro" id="IPR002320">
    <property type="entry name" value="Thr-tRNA-ligase_IIa"/>
</dbReference>
<dbReference type="GO" id="GO:0006435">
    <property type="term" value="P:threonyl-tRNA aminoacylation"/>
    <property type="evidence" value="ECO:0007669"/>
    <property type="project" value="UniProtKB-UniRule"/>
</dbReference>
<feature type="domain" description="Aminoacyl-transfer RNA synthetases class-II family profile" evidence="14">
    <location>
        <begin position="186"/>
        <end position="474"/>
    </location>
</feature>
<name>A0A2M7UW95_9BACT</name>
<evidence type="ECO:0000256" key="11">
    <source>
        <dbReference type="ARBA" id="ARBA00023146"/>
    </source>
</evidence>
<dbReference type="PANTHER" id="PTHR11451:SF44">
    <property type="entry name" value="THREONINE--TRNA LIGASE, CHLOROPLASTIC_MITOCHONDRIAL 2"/>
    <property type="match status" value="1"/>
</dbReference>
<dbReference type="EMBL" id="PFPA01000041">
    <property type="protein sequence ID" value="PIZ88135.1"/>
    <property type="molecule type" value="Genomic_DNA"/>
</dbReference>
<evidence type="ECO:0000256" key="6">
    <source>
        <dbReference type="ARBA" id="ARBA00022741"/>
    </source>
</evidence>
<evidence type="ECO:0000313" key="15">
    <source>
        <dbReference type="EMBL" id="PIZ88135.1"/>
    </source>
</evidence>
<dbReference type="FunFam" id="3.30.930.10:FF:000002">
    <property type="entry name" value="Threonine--tRNA ligase"/>
    <property type="match status" value="1"/>
</dbReference>
<dbReference type="SUPFAM" id="SSF55186">
    <property type="entry name" value="ThrRS/AlaRS common domain"/>
    <property type="match status" value="1"/>
</dbReference>
<dbReference type="GO" id="GO:0046872">
    <property type="term" value="F:metal ion binding"/>
    <property type="evidence" value="ECO:0007669"/>
    <property type="project" value="UniProtKB-KW"/>
</dbReference>
<keyword evidence="5" id="KW-0479">Metal-binding</keyword>
<evidence type="ECO:0000313" key="16">
    <source>
        <dbReference type="Proteomes" id="UP000230081"/>
    </source>
</evidence>
<keyword evidence="8" id="KW-0067">ATP-binding</keyword>
<dbReference type="InterPro" id="IPR018163">
    <property type="entry name" value="Thr/Ala-tRNA-synth_IIc_edit"/>
</dbReference>
<evidence type="ECO:0000256" key="12">
    <source>
        <dbReference type="ARBA" id="ARBA00049515"/>
    </source>
</evidence>
<dbReference type="Gene3D" id="3.30.980.10">
    <property type="entry name" value="Threonyl-trna Synthetase, Chain A, domain 2"/>
    <property type="match status" value="1"/>
</dbReference>
<feature type="non-terminal residue" evidence="15">
    <location>
        <position position="474"/>
    </location>
</feature>
<dbReference type="GO" id="GO:0005524">
    <property type="term" value="F:ATP binding"/>
    <property type="evidence" value="ECO:0007669"/>
    <property type="project" value="UniProtKB-KW"/>
</dbReference>
<proteinExistence type="inferred from homology"/>
<dbReference type="CDD" id="cd00771">
    <property type="entry name" value="ThrRS_core"/>
    <property type="match status" value="1"/>
</dbReference>
<keyword evidence="10" id="KW-0648">Protein biosynthesis</keyword>
<keyword evidence="3" id="KW-0820">tRNA-binding</keyword>
<evidence type="ECO:0000256" key="4">
    <source>
        <dbReference type="ARBA" id="ARBA00022598"/>
    </source>
</evidence>
<organism evidence="15 16">
    <name type="scientific">Candidatus Nealsonbacteria bacterium CG_4_10_14_0_2_um_filter_39_15</name>
    <dbReference type="NCBI Taxonomy" id="1974681"/>
    <lineage>
        <taxon>Bacteria</taxon>
        <taxon>Candidatus Nealsoniibacteriota</taxon>
    </lineage>
</organism>
<reference evidence="16" key="1">
    <citation type="submission" date="2017-09" db="EMBL/GenBank/DDBJ databases">
        <title>Depth-based differentiation of microbial function through sediment-hosted aquifers and enrichment of novel symbionts in the deep terrestrial subsurface.</title>
        <authorList>
            <person name="Probst A.J."/>
            <person name="Ladd B."/>
            <person name="Jarett J.K."/>
            <person name="Geller-Mcgrath D.E."/>
            <person name="Sieber C.M.K."/>
            <person name="Emerson J.B."/>
            <person name="Anantharaman K."/>
            <person name="Thomas B.C."/>
            <person name="Malmstrom R."/>
            <person name="Stieglmeier M."/>
            <person name="Klingl A."/>
            <person name="Woyke T."/>
            <person name="Ryan C.M."/>
            <person name="Banfield J.F."/>
        </authorList>
    </citation>
    <scope>NUCLEOTIDE SEQUENCE [LARGE SCALE GENOMIC DNA]</scope>
</reference>
<evidence type="ECO:0000256" key="3">
    <source>
        <dbReference type="ARBA" id="ARBA00022555"/>
    </source>
</evidence>
<evidence type="ECO:0000256" key="1">
    <source>
        <dbReference type="ARBA" id="ARBA00008226"/>
    </source>
</evidence>
<dbReference type="GO" id="GO:0005737">
    <property type="term" value="C:cytoplasm"/>
    <property type="evidence" value="ECO:0007669"/>
    <property type="project" value="UniProtKB-UniRule"/>
</dbReference>
<dbReference type="PANTHER" id="PTHR11451">
    <property type="entry name" value="THREONINE-TRNA LIGASE"/>
    <property type="match status" value="1"/>
</dbReference>
<comment type="caution">
    <text evidence="15">The sequence shown here is derived from an EMBL/GenBank/DDBJ whole genome shotgun (WGS) entry which is preliminary data.</text>
</comment>
<evidence type="ECO:0000256" key="2">
    <source>
        <dbReference type="ARBA" id="ARBA00013163"/>
    </source>
</evidence>
<dbReference type="Pfam" id="PF00587">
    <property type="entry name" value="tRNA-synt_2b"/>
    <property type="match status" value="1"/>
</dbReference>
<dbReference type="InterPro" id="IPR006195">
    <property type="entry name" value="aa-tRNA-synth_II"/>
</dbReference>
<dbReference type="AlphaFoldDB" id="A0A2M7UW95"/>
<keyword evidence="11" id="KW-0030">Aminoacyl-tRNA synthetase</keyword>
<dbReference type="InterPro" id="IPR033728">
    <property type="entry name" value="ThrRS_core"/>
</dbReference>
<gene>
    <name evidence="15" type="ORF">COX91_01815</name>
</gene>
<dbReference type="InterPro" id="IPR012947">
    <property type="entry name" value="tRNA_SAD"/>
</dbReference>
<dbReference type="NCBIfam" id="TIGR00418">
    <property type="entry name" value="thrS"/>
    <property type="match status" value="1"/>
</dbReference>
<dbReference type="InterPro" id="IPR002314">
    <property type="entry name" value="aa-tRNA-synt_IIb"/>
</dbReference>
<sequence>MKTETIRHSLAHILAYAVQELFPGVKFGIGPAIENGFYYDFDTNTDQHRLENRLTQITEGDLPKIEKKMKEIIKQGISFKKEVVSKEKAKEIFKSQPYKLELIEGLPGKTVSLYKSGGFTDLCKGPHVKSTKEIPQDSFKLTRIAGAYWRGSERNPQLSRIYGIGFQTKKELETHLLKEVEAEKRDHRVLGQKMDLFHIDDEVGPGLILWHPKGAILKKIIMDYALREYLNNGYQLVDTPHIAKINLWKTSGHLDFYKENMMPPLHMAEIGKEEKDDYQIKPMNCPFHIAIYKTKIRSYKDLPIRYTEMGTVYRYERSGTLHGLVRVRQITQDDAHIICTPQQLADELFSALKLTKKILKDFGFKDFSIYLSTRPEKFVGTPKIWQKAENALQYALKKLKLKYQTDAGGGAFYGPKIDIKIKDSLNREWQCTTIQLDFNLPERFEMTYINEKGKKQRPIMIHRALLGAMERFIG</sequence>
<evidence type="ECO:0000256" key="13">
    <source>
        <dbReference type="NCBIfam" id="TIGR00418"/>
    </source>
</evidence>
<evidence type="ECO:0000256" key="5">
    <source>
        <dbReference type="ARBA" id="ARBA00022723"/>
    </source>
</evidence>
<keyword evidence="7" id="KW-0862">Zinc</keyword>
<dbReference type="FunFam" id="3.30.980.10:FF:000005">
    <property type="entry name" value="Threonyl-tRNA synthetase, mitochondrial"/>
    <property type="match status" value="1"/>
</dbReference>
<evidence type="ECO:0000256" key="10">
    <source>
        <dbReference type="ARBA" id="ARBA00022917"/>
    </source>
</evidence>